<dbReference type="PROSITE" id="PS50109">
    <property type="entry name" value="HIS_KIN"/>
    <property type="match status" value="1"/>
</dbReference>
<evidence type="ECO:0000313" key="11">
    <source>
        <dbReference type="EMBL" id="GHH53675.1"/>
    </source>
</evidence>
<keyword evidence="5" id="KW-0808">Transferase</keyword>
<evidence type="ECO:0000256" key="4">
    <source>
        <dbReference type="ARBA" id="ARBA00022553"/>
    </source>
</evidence>
<dbReference type="CDD" id="cd00082">
    <property type="entry name" value="HisKA"/>
    <property type="match status" value="1"/>
</dbReference>
<dbReference type="PANTHER" id="PTHR45436">
    <property type="entry name" value="SENSOR HISTIDINE KINASE YKOH"/>
    <property type="match status" value="1"/>
</dbReference>
<reference evidence="11" key="2">
    <citation type="submission" date="2020-09" db="EMBL/GenBank/DDBJ databases">
        <authorList>
            <person name="Sun Q."/>
            <person name="Ohkuma M."/>
        </authorList>
    </citation>
    <scope>NUCLEOTIDE SEQUENCE</scope>
    <source>
        <strain evidence="11">JCM 13306</strain>
    </source>
</reference>
<proteinExistence type="predicted"/>
<dbReference type="EMBL" id="BNBA01000013">
    <property type="protein sequence ID" value="GHH53675.1"/>
    <property type="molecule type" value="Genomic_DNA"/>
</dbReference>
<organism evidence="11 12">
    <name type="scientific">Xanthomonas boreopolis</name>
    <dbReference type="NCBI Taxonomy" id="86183"/>
    <lineage>
        <taxon>Bacteria</taxon>
        <taxon>Pseudomonadati</taxon>
        <taxon>Pseudomonadota</taxon>
        <taxon>Gammaproteobacteria</taxon>
        <taxon>Lysobacterales</taxon>
        <taxon>Lysobacteraceae</taxon>
        <taxon>Xanthomonas</taxon>
    </lineage>
</organism>
<keyword evidence="7 11" id="KW-0418">Kinase</keyword>
<comment type="catalytic activity">
    <reaction evidence="1">
        <text>ATP + protein L-histidine = ADP + protein N-phospho-L-histidine.</text>
        <dbReference type="EC" id="2.7.13.3"/>
    </reaction>
</comment>
<dbReference type="InterPro" id="IPR036097">
    <property type="entry name" value="HisK_dim/P_sf"/>
</dbReference>
<dbReference type="EC" id="2.7.13.3" evidence="3"/>
<evidence type="ECO:0000256" key="3">
    <source>
        <dbReference type="ARBA" id="ARBA00012438"/>
    </source>
</evidence>
<dbReference type="Pfam" id="PF00512">
    <property type="entry name" value="HisKA"/>
    <property type="match status" value="1"/>
</dbReference>
<accession>A0A919F7U9</accession>
<comment type="subcellular location">
    <subcellularLocation>
        <location evidence="2">Membrane</location>
    </subcellularLocation>
</comment>
<protein>
    <recommendedName>
        <fullName evidence="3">histidine kinase</fullName>
        <ecNumber evidence="3">2.7.13.3</ecNumber>
    </recommendedName>
</protein>
<dbReference type="InterPro" id="IPR036890">
    <property type="entry name" value="HATPase_C_sf"/>
</dbReference>
<keyword evidence="4" id="KW-0597">Phosphoprotein</keyword>
<reference evidence="11" key="1">
    <citation type="journal article" date="2014" name="Int. J. Syst. Evol. Microbiol.">
        <title>Complete genome sequence of Corynebacterium casei LMG S-19264T (=DSM 44701T), isolated from a smear-ripened cheese.</title>
        <authorList>
            <consortium name="US DOE Joint Genome Institute (JGI-PGF)"/>
            <person name="Walter F."/>
            <person name="Albersmeier A."/>
            <person name="Kalinowski J."/>
            <person name="Ruckert C."/>
        </authorList>
    </citation>
    <scope>NUCLEOTIDE SEQUENCE</scope>
    <source>
        <strain evidence="11">JCM 13306</strain>
    </source>
</reference>
<evidence type="ECO:0000259" key="10">
    <source>
        <dbReference type="PROSITE" id="PS50109"/>
    </source>
</evidence>
<dbReference type="InterPro" id="IPR013727">
    <property type="entry name" value="2CSK_N"/>
</dbReference>
<keyword evidence="9" id="KW-0472">Membrane</keyword>
<dbReference type="InterPro" id="IPR050428">
    <property type="entry name" value="TCS_sensor_his_kinase"/>
</dbReference>
<comment type="caution">
    <text evidence="11">The sequence shown here is derived from an EMBL/GenBank/DDBJ whole genome shotgun (WGS) entry which is preliminary data.</text>
</comment>
<evidence type="ECO:0000256" key="6">
    <source>
        <dbReference type="ARBA" id="ARBA00022692"/>
    </source>
</evidence>
<dbReference type="Proteomes" id="UP000623958">
    <property type="component" value="Unassembled WGS sequence"/>
</dbReference>
<keyword evidence="12" id="KW-1185">Reference proteome</keyword>
<feature type="domain" description="Histidine kinase" evidence="10">
    <location>
        <begin position="250"/>
        <end position="466"/>
    </location>
</feature>
<dbReference type="InterPro" id="IPR004358">
    <property type="entry name" value="Sig_transdc_His_kin-like_C"/>
</dbReference>
<keyword evidence="8" id="KW-1133">Transmembrane helix</keyword>
<dbReference type="SUPFAM" id="SSF55874">
    <property type="entry name" value="ATPase domain of HSP90 chaperone/DNA topoisomerase II/histidine kinase"/>
    <property type="match status" value="1"/>
</dbReference>
<dbReference type="GO" id="GO:0005886">
    <property type="term" value="C:plasma membrane"/>
    <property type="evidence" value="ECO:0007669"/>
    <property type="project" value="TreeGrafter"/>
</dbReference>
<dbReference type="PRINTS" id="PR00344">
    <property type="entry name" value="BCTRLSENSOR"/>
</dbReference>
<dbReference type="PANTHER" id="PTHR45436:SF1">
    <property type="entry name" value="SENSOR PROTEIN QSEC"/>
    <property type="match status" value="1"/>
</dbReference>
<name>A0A919F7U9_9XANT</name>
<dbReference type="Gene3D" id="3.30.565.10">
    <property type="entry name" value="Histidine kinase-like ATPase, C-terminal domain"/>
    <property type="match status" value="1"/>
</dbReference>
<evidence type="ECO:0000256" key="8">
    <source>
        <dbReference type="ARBA" id="ARBA00022989"/>
    </source>
</evidence>
<dbReference type="InterPro" id="IPR003661">
    <property type="entry name" value="HisK_dim/P_dom"/>
</dbReference>
<evidence type="ECO:0000256" key="7">
    <source>
        <dbReference type="ARBA" id="ARBA00022777"/>
    </source>
</evidence>
<dbReference type="GO" id="GO:0000155">
    <property type="term" value="F:phosphorelay sensor kinase activity"/>
    <property type="evidence" value="ECO:0007669"/>
    <property type="project" value="InterPro"/>
</dbReference>
<gene>
    <name evidence="11" type="ORF">GCM10009090_19360</name>
</gene>
<evidence type="ECO:0000256" key="2">
    <source>
        <dbReference type="ARBA" id="ARBA00004370"/>
    </source>
</evidence>
<dbReference type="Pfam" id="PF02518">
    <property type="entry name" value="HATPase_c"/>
    <property type="match status" value="1"/>
</dbReference>
<evidence type="ECO:0000256" key="9">
    <source>
        <dbReference type="ARBA" id="ARBA00023136"/>
    </source>
</evidence>
<dbReference type="SUPFAM" id="SSF47384">
    <property type="entry name" value="Homodimeric domain of signal transducing histidine kinase"/>
    <property type="match status" value="1"/>
</dbReference>
<dbReference type="InterPro" id="IPR003594">
    <property type="entry name" value="HATPase_dom"/>
</dbReference>
<evidence type="ECO:0000313" key="12">
    <source>
        <dbReference type="Proteomes" id="UP000623958"/>
    </source>
</evidence>
<evidence type="ECO:0000256" key="5">
    <source>
        <dbReference type="ARBA" id="ARBA00022679"/>
    </source>
</evidence>
<evidence type="ECO:0000256" key="1">
    <source>
        <dbReference type="ARBA" id="ARBA00000085"/>
    </source>
</evidence>
<dbReference type="Pfam" id="PF08521">
    <property type="entry name" value="2CSK_N"/>
    <property type="match status" value="1"/>
</dbReference>
<dbReference type="SMART" id="SM00388">
    <property type="entry name" value="HisKA"/>
    <property type="match status" value="1"/>
</dbReference>
<keyword evidence="6" id="KW-0812">Transmembrane</keyword>
<dbReference type="Gene3D" id="1.10.287.130">
    <property type="match status" value="1"/>
</dbReference>
<dbReference type="SMART" id="SM00387">
    <property type="entry name" value="HATPase_c"/>
    <property type="match status" value="1"/>
</dbReference>
<dbReference type="InterPro" id="IPR005467">
    <property type="entry name" value="His_kinase_dom"/>
</dbReference>
<dbReference type="AlphaFoldDB" id="A0A919F7U9"/>
<dbReference type="CDD" id="cd00075">
    <property type="entry name" value="HATPase"/>
    <property type="match status" value="1"/>
</dbReference>
<sequence length="475" mass="50836">MAAMSLERAVARPSLRRRLLLFLAVPMLILLALDAAVTYRMALGYANRAHDKNLTDDLSALAAMLRNSPGERVLSAQAQFLLRYDPDGPNYFSVSSRRHGLIYGDTGLHRVHQPAPGTGPLLYDIDDGVRRLRAASIGVPSPYEAGDVLTVTVAETLIDRQRSARDILQLTLPAQAVLIAAVMWLVWFGVRHGLGVLDPLTRRLAEREQALAPVTGPDVPLEILPLTQTLDALFARVRGTLALHERFITDAAHQLRTPLAGLQLHAERAMGADPEQLRDSLAHIRRLTGRTARAASQLLALSRVQSPHRDADAQSPVALHRLVPQAVAARVPEALAADVDLGYQAEGGEPQALVVPGDASDLQELLDNLIDNALRYAGPGHSVTVGLAAAGAQAVLSVEDDGPGVPDALLARLGERFFRAPGAGGDGSGLGLAIVQGIASRHQATVEFLRGAQGGLRVEIRFPLPRDPSANRYVA</sequence>